<dbReference type="Proteomes" id="UP000259211">
    <property type="component" value="Unassembled WGS sequence"/>
</dbReference>
<evidence type="ECO:0000313" key="1">
    <source>
        <dbReference type="EMBL" id="RFT46529.1"/>
    </source>
</evidence>
<organism evidence="1 2">
    <name type="scientific">Cutibacterium avidum</name>
    <dbReference type="NCBI Taxonomy" id="33010"/>
    <lineage>
        <taxon>Bacteria</taxon>
        <taxon>Bacillati</taxon>
        <taxon>Actinomycetota</taxon>
        <taxon>Actinomycetes</taxon>
        <taxon>Propionibacteriales</taxon>
        <taxon>Propionibacteriaceae</taxon>
        <taxon>Cutibacterium</taxon>
    </lineage>
</organism>
<gene>
    <name evidence="1" type="ORF">CHT91_03030</name>
</gene>
<proteinExistence type="predicted"/>
<dbReference type="RefSeq" id="WP_117188663.1">
    <property type="nucleotide sequence ID" value="NZ_NOWI01000002.1"/>
</dbReference>
<reference evidence="1 2" key="1">
    <citation type="submission" date="2017-07" db="EMBL/GenBank/DDBJ databases">
        <authorList>
            <person name="Sun Z.S."/>
            <person name="Albrecht U."/>
            <person name="Echele G."/>
            <person name="Lee C.C."/>
        </authorList>
    </citation>
    <scope>NUCLEOTIDE SEQUENCE [LARGE SCALE GENOMIC DNA]</scope>
    <source>
        <strain evidence="1 2">P16-029</strain>
    </source>
</reference>
<comment type="caution">
    <text evidence="1">The sequence shown here is derived from an EMBL/GenBank/DDBJ whole genome shotgun (WGS) entry which is preliminary data.</text>
</comment>
<protein>
    <submittedName>
        <fullName evidence="1">Uncharacterized protein</fullName>
    </submittedName>
</protein>
<dbReference type="EMBL" id="NOWI01000002">
    <property type="protein sequence ID" value="RFT46529.1"/>
    <property type="molecule type" value="Genomic_DNA"/>
</dbReference>
<name>A0A3E2DMB5_9ACTN</name>
<dbReference type="AlphaFoldDB" id="A0A3E2DMB5"/>
<accession>A0A3E2DMB5</accession>
<evidence type="ECO:0000313" key="2">
    <source>
        <dbReference type="Proteomes" id="UP000259211"/>
    </source>
</evidence>
<sequence>MHDKTATYLEDTSTGITQAQAGACEQLLRDHDAADLIDMLIDPHQIRPDNPPTPPDLAPRHIRTIAGSVAGRRAA</sequence>